<accession>A0A371GXV2</accession>
<name>A0A371GXV2_MUCPR</name>
<dbReference type="PANTHER" id="PTHR34222">
    <property type="entry name" value="GAG_PRE-INTEGRS DOMAIN-CONTAINING PROTEIN"/>
    <property type="match status" value="1"/>
</dbReference>
<comment type="caution">
    <text evidence="1">The sequence shown here is derived from an EMBL/GenBank/DDBJ whole genome shotgun (WGS) entry which is preliminary data.</text>
</comment>
<keyword evidence="2" id="KW-1185">Reference proteome</keyword>
<protein>
    <submittedName>
        <fullName evidence="1">Uncharacterized protein</fullName>
    </submittedName>
</protein>
<reference evidence="1" key="1">
    <citation type="submission" date="2018-05" db="EMBL/GenBank/DDBJ databases">
        <title>Draft genome of Mucuna pruriens seed.</title>
        <authorList>
            <person name="Nnadi N.E."/>
            <person name="Vos R."/>
            <person name="Hasami M.H."/>
            <person name="Devisetty U.K."/>
            <person name="Aguiy J.C."/>
        </authorList>
    </citation>
    <scope>NUCLEOTIDE SEQUENCE [LARGE SCALE GENOMIC DNA]</scope>
    <source>
        <strain evidence="1">JCA_2017</strain>
    </source>
</reference>
<evidence type="ECO:0000313" key="2">
    <source>
        <dbReference type="Proteomes" id="UP000257109"/>
    </source>
</evidence>
<dbReference type="AlphaFoldDB" id="A0A371GXV2"/>
<dbReference type="PANTHER" id="PTHR34222:SF37">
    <property type="entry name" value="RETROTRANSPOSON GAG DOMAIN-CONTAINING PROTEIN"/>
    <property type="match status" value="1"/>
</dbReference>
<organism evidence="1 2">
    <name type="scientific">Mucuna pruriens</name>
    <name type="common">Velvet bean</name>
    <name type="synonym">Dolichos pruriens</name>
    <dbReference type="NCBI Taxonomy" id="157652"/>
    <lineage>
        <taxon>Eukaryota</taxon>
        <taxon>Viridiplantae</taxon>
        <taxon>Streptophyta</taxon>
        <taxon>Embryophyta</taxon>
        <taxon>Tracheophyta</taxon>
        <taxon>Spermatophyta</taxon>
        <taxon>Magnoliopsida</taxon>
        <taxon>eudicotyledons</taxon>
        <taxon>Gunneridae</taxon>
        <taxon>Pentapetalae</taxon>
        <taxon>rosids</taxon>
        <taxon>fabids</taxon>
        <taxon>Fabales</taxon>
        <taxon>Fabaceae</taxon>
        <taxon>Papilionoideae</taxon>
        <taxon>50 kb inversion clade</taxon>
        <taxon>NPAAA clade</taxon>
        <taxon>indigoferoid/millettioid clade</taxon>
        <taxon>Phaseoleae</taxon>
        <taxon>Mucuna</taxon>
    </lineage>
</organism>
<evidence type="ECO:0000313" key="1">
    <source>
        <dbReference type="EMBL" id="RDX95377.1"/>
    </source>
</evidence>
<proteinExistence type="predicted"/>
<sequence>MTKGKVIILEPNELPNLVVPLDLTIGIIYNGHSTFVLLSKGRKKLSHIEEVTHLEMIQNLKIFNFEQETFSVTKYYGTLNELWIELDQYQGLKMCKANCIAYTELIKRERIFEFLHHLNFEHDPIQVQILGKEKLPSLATMQGEETRQSVVLDKRNPNRKRFHKRINLRSKTLYKEKTANDQDILLQALWKGERGDGPPPSPPKLN</sequence>
<dbReference type="Proteomes" id="UP000257109">
    <property type="component" value="Unassembled WGS sequence"/>
</dbReference>
<dbReference type="EMBL" id="QJKJ01004148">
    <property type="protein sequence ID" value="RDX95377.1"/>
    <property type="molecule type" value="Genomic_DNA"/>
</dbReference>
<feature type="non-terminal residue" evidence="1">
    <location>
        <position position="206"/>
    </location>
</feature>
<feature type="non-terminal residue" evidence="1">
    <location>
        <position position="1"/>
    </location>
</feature>
<gene>
    <name evidence="1" type="ORF">CR513_22115</name>
</gene>